<keyword evidence="6" id="KW-1185">Reference proteome</keyword>
<dbReference type="Proteomes" id="UP001183643">
    <property type="component" value="Unassembled WGS sequence"/>
</dbReference>
<gene>
    <name evidence="5" type="ORF">J2S41_005555</name>
</gene>
<evidence type="ECO:0000256" key="1">
    <source>
        <dbReference type="ARBA" id="ARBA00022729"/>
    </source>
</evidence>
<comment type="caution">
    <text evidence="5">The sequence shown here is derived from an EMBL/GenBank/DDBJ whole genome shotgun (WGS) entry which is preliminary data.</text>
</comment>
<evidence type="ECO:0000256" key="2">
    <source>
        <dbReference type="ARBA" id="ARBA00023157"/>
    </source>
</evidence>
<dbReference type="InterPro" id="IPR013320">
    <property type="entry name" value="ConA-like_dom_sf"/>
</dbReference>
<dbReference type="Pfam" id="PF13385">
    <property type="entry name" value="Laminin_G_3"/>
    <property type="match status" value="2"/>
</dbReference>
<dbReference type="Gene3D" id="2.60.120.200">
    <property type="match status" value="2"/>
</dbReference>
<evidence type="ECO:0000313" key="5">
    <source>
        <dbReference type="EMBL" id="MDR7278777.1"/>
    </source>
</evidence>
<name>A0AAE3YUB3_9ACTN</name>
<keyword evidence="2" id="KW-1015">Disulfide bond</keyword>
<dbReference type="InterPro" id="IPR006558">
    <property type="entry name" value="LamG-like"/>
</dbReference>
<dbReference type="GO" id="GO:0006955">
    <property type="term" value="P:immune response"/>
    <property type="evidence" value="ECO:0007669"/>
    <property type="project" value="InterPro"/>
</dbReference>
<feature type="domain" description="LamG-like jellyroll fold" evidence="4">
    <location>
        <begin position="797"/>
        <end position="940"/>
    </location>
</feature>
<keyword evidence="1" id="KW-0732">Signal</keyword>
<feature type="region of interest" description="Disordered" evidence="3">
    <location>
        <begin position="247"/>
        <end position="271"/>
    </location>
</feature>
<evidence type="ECO:0000313" key="6">
    <source>
        <dbReference type="Proteomes" id="UP001183643"/>
    </source>
</evidence>
<dbReference type="RefSeq" id="WP_310371908.1">
    <property type="nucleotide sequence ID" value="NZ_JAVDYB010000001.1"/>
</dbReference>
<dbReference type="EMBL" id="JAVDYB010000001">
    <property type="protein sequence ID" value="MDR7278777.1"/>
    <property type="molecule type" value="Genomic_DNA"/>
</dbReference>
<accession>A0AAE3YUB3</accession>
<dbReference type="SMART" id="SM00560">
    <property type="entry name" value="LamGL"/>
    <property type="match status" value="2"/>
</dbReference>
<dbReference type="NCBIfam" id="NF033679">
    <property type="entry name" value="DNRLRE_dom"/>
    <property type="match status" value="1"/>
</dbReference>
<evidence type="ECO:0000256" key="3">
    <source>
        <dbReference type="SAM" id="MobiDB-lite"/>
    </source>
</evidence>
<dbReference type="InterPro" id="IPR042837">
    <property type="entry name" value="PTX3"/>
</dbReference>
<feature type="compositionally biased region" description="Low complexity" evidence="3">
    <location>
        <begin position="248"/>
        <end position="270"/>
    </location>
</feature>
<protein>
    <recommendedName>
        <fullName evidence="4">LamG-like jellyroll fold domain-containing protein</fullName>
    </recommendedName>
</protein>
<proteinExistence type="predicted"/>
<organism evidence="5 6">
    <name type="scientific">Catenuloplanes atrovinosus</name>
    <dbReference type="NCBI Taxonomy" id="137266"/>
    <lineage>
        <taxon>Bacteria</taxon>
        <taxon>Bacillati</taxon>
        <taxon>Actinomycetota</taxon>
        <taxon>Actinomycetes</taxon>
        <taxon>Micromonosporales</taxon>
        <taxon>Micromonosporaceae</taxon>
        <taxon>Catenuloplanes</taxon>
    </lineage>
</organism>
<feature type="domain" description="LamG-like jellyroll fold" evidence="4">
    <location>
        <begin position="1029"/>
        <end position="1172"/>
    </location>
</feature>
<dbReference type="SUPFAM" id="SSF49899">
    <property type="entry name" value="Concanavalin A-like lectins/glucanases"/>
    <property type="match status" value="2"/>
</dbReference>
<reference evidence="5" key="1">
    <citation type="submission" date="2023-07" db="EMBL/GenBank/DDBJ databases">
        <title>Sequencing the genomes of 1000 actinobacteria strains.</title>
        <authorList>
            <person name="Klenk H.-P."/>
        </authorList>
    </citation>
    <scope>NUCLEOTIDE SEQUENCE</scope>
    <source>
        <strain evidence="5">DSM 44707</strain>
    </source>
</reference>
<dbReference type="PANTHER" id="PTHR46943:SF1">
    <property type="entry name" value="PENTRAXIN-RELATED PROTEIN PTX3"/>
    <property type="match status" value="1"/>
</dbReference>
<sequence>MTIHGTRWFRAAGLTAGLAGLLGGLAYVEHAPDAAVAASAVTAPADGPQHTQDAAIEAATKTGKPVEILAFRGERREVFANPDGTTTENLYVQPEHVAKGGSWVPVDTTLVERSDGSVAPKAVPFGAALSGGGAEAPFIEVERAGRTMGLTWPGKLPKPTLSGDRATYGEVLPGVDLVVNVTSTGFSHVLVVKNAEAATNPELAELDLGVRTGGLTVRERGEGLAAVDTATGGALFEAADPIVWDSGPAPRANARSAAPPPVDAASAAPDNAKRAELGVRLSKDTLTLTPDRAMLTAKDTRWPVYIDPVWVDTTNSGWAGVQKAFPNQPNWKFSGNAGVGLCPPADSDCAGGNDVKRILYALPTPYGGKSIISAQFHVGMTYLWGPVTRSVSLHLANAGIGSGTTWNNQPAMGALQEQKSPTNTVGCGSRNVEFNATNAVQQAAAKNWSTTTFLLKATSETDGTAWKRFCGNALLRVNYNSTPNRPAQNSLLTTPGGACVSGANAPYTDTIPTLRATLTDPDHKPGKHTENMTGEFQVSWTPAGGSTVTRLITTGVKASGSQFSITAPSDIPENVVVTWQVRARDDRTISQWSGEGGQSKCQFVLDRTRPVGPDIDSPEYLASDAGDTTAACVESEDWIGSVGQYGTFTFDSPSADVVSYRYGFNTNPSANNVLTPAAPGGPVSVDWMPTGDGQNFVTVQAFDKANNATVTSVCTFWVPNRPSVAEWALDEAAGSATAADARGALPATAGAGVTFDVPGPACQDTPTGCTDNAVALNGTAAGHLTTGAGAVPIDTSRPYTVSAWARLADHGTGARRDQTVLSHDGSGQYAYSIGYEAELDAWVARLPHTDVISLDSHSAWTPTRATPNEWTHLALVVDPRLGKMTFYVNGVVQGYVSVDASWYAQGPIQIGRRYHHAGYRDFFKGEVADVALFDRIVMPGQITALAELAPRRVGYWTLNSVAGNTSPYYSDDDTTPGQDLTLAGGPVLYAPDLDADPTLRSALVGAGHLVFDGVDDHAYTAGPVAATDGSFTVSLRVQAASTQCGTGRAAISQAGTRSSGFVIRCGATGRWEAVLPHDDANGSAQTVIDSGVAVSTDNSGQHLALVYNAFLNTASLYVDGALSATATVPYASDWAAGGGLQVGRAMTDGAYGQYFAGVVDDVRVYTGVATTPMVQLLANRQEQTQL</sequence>
<dbReference type="PANTHER" id="PTHR46943">
    <property type="entry name" value="PENTRAXIN-RELATED PROTEIN PTX3"/>
    <property type="match status" value="1"/>
</dbReference>
<dbReference type="AlphaFoldDB" id="A0AAE3YUB3"/>
<evidence type="ECO:0000259" key="4">
    <source>
        <dbReference type="SMART" id="SM00560"/>
    </source>
</evidence>